<comment type="caution">
    <text evidence="8">The sequence shown here is derived from an EMBL/GenBank/DDBJ whole genome shotgun (WGS) entry which is preliminary data.</text>
</comment>
<feature type="region of interest" description="Disordered" evidence="6">
    <location>
        <begin position="189"/>
        <end position="215"/>
    </location>
</feature>
<dbReference type="AlphaFoldDB" id="A0A9W9G023"/>
<dbReference type="EMBL" id="JAPQKI010000003">
    <property type="protein sequence ID" value="KAJ5109598.1"/>
    <property type="molecule type" value="Genomic_DNA"/>
</dbReference>
<gene>
    <name evidence="8" type="ORF">N7532_002243</name>
</gene>
<evidence type="ECO:0000256" key="3">
    <source>
        <dbReference type="ARBA" id="ARBA00023204"/>
    </source>
</evidence>
<sequence>MWTLEATGDFLNVCHGSASRSISRQHMSIEVACVKSHDGTRTHVRTQITITDLGSSKGTFVDGERITGERILEGPEHSIVLAKATHTLRLKWEPVVLTFSFSSKEMRANDPLAKVRARLEELDIKTIIPYLVDQTTHVVQSKRNTAKGLQALINGKHIVKNSFLDAIEYATTPTDLGTQQEISPLESDFDAAWPDPAEHLPPPGNEPTSRSASAFAPNSDRINVFDKYTFVFGDASQFENLQPAINNGHGKALYYEIKDGETTAADIVQFMKKAGGSQGVGAERTGPGGVVLVRFRSKGDYENWSVKLGNEVALAIDQRSIEQREFLDAILNNDAKPLCRPLPREEVSSQVSPTPTPAVELPQPAAVSEEPSPSLTPHEQTQPAPSRAKSSRERKYVSKMKTFDDGFDMESIPVYEPGMDEPEQSQSMGLDPIEQPQPNQTLPTVEEEEGGEGAEDDAVSDLLPGAQAMKRRRAAQGDDEARTASKRVKTEVAPKPRRRKMDVLEEARKHREEEEKQHEEELHPSQNVDIEKLRNLAIVEEMDIPVRQPPVRENDQSNRWDEQWNGRKNFKRFRRKGEPRHARQRVQSVIVPLEEVTRKDYGIGDHYWSSSSKPSEREQPSQTLKPSASSRDELATSQSQLSVPEASTPNPTPGTQSTLSRSRSQKRPREVADAESEEEGRFRFRRKR</sequence>
<keyword evidence="9" id="KW-1185">Reference proteome</keyword>
<accession>A0A9W9G023</accession>
<feature type="domain" description="FHA" evidence="7">
    <location>
        <begin position="2"/>
        <end position="66"/>
    </location>
</feature>
<keyword evidence="3" id="KW-0234">DNA repair</keyword>
<evidence type="ECO:0000259" key="7">
    <source>
        <dbReference type="PROSITE" id="PS50006"/>
    </source>
</evidence>
<feature type="region of interest" description="Disordered" evidence="6">
    <location>
        <begin position="541"/>
        <end position="688"/>
    </location>
</feature>
<feature type="compositionally biased region" description="Basic and acidic residues" evidence="6">
    <location>
        <begin position="550"/>
        <end position="565"/>
    </location>
</feature>
<evidence type="ECO:0000256" key="1">
    <source>
        <dbReference type="ARBA" id="ARBA00004123"/>
    </source>
</evidence>
<dbReference type="InterPro" id="IPR008984">
    <property type="entry name" value="SMAD_FHA_dom_sf"/>
</dbReference>
<evidence type="ECO:0000256" key="6">
    <source>
        <dbReference type="SAM" id="MobiDB-lite"/>
    </source>
</evidence>
<feature type="compositionally biased region" description="Basic and acidic residues" evidence="6">
    <location>
        <begin position="501"/>
        <end position="529"/>
    </location>
</feature>
<dbReference type="RefSeq" id="XP_056477709.1">
    <property type="nucleotide sequence ID" value="XM_056614737.1"/>
</dbReference>
<keyword evidence="4" id="KW-0539">Nucleus</keyword>
<feature type="compositionally biased region" description="Acidic residues" evidence="6">
    <location>
        <begin position="445"/>
        <end position="459"/>
    </location>
</feature>
<dbReference type="InterPro" id="IPR032429">
    <property type="entry name" value="Nibrin_BRCT2"/>
</dbReference>
<dbReference type="GeneID" id="81353716"/>
<dbReference type="PROSITE" id="PS50006">
    <property type="entry name" value="FHA_DOMAIN"/>
    <property type="match status" value="1"/>
</dbReference>
<dbReference type="InterPro" id="IPR000253">
    <property type="entry name" value="FHA_dom"/>
</dbReference>
<dbReference type="GO" id="GO:0000724">
    <property type="term" value="P:double-strand break repair via homologous recombination"/>
    <property type="evidence" value="ECO:0007669"/>
    <property type="project" value="TreeGrafter"/>
</dbReference>
<dbReference type="SUPFAM" id="SSF49879">
    <property type="entry name" value="SMAD/FHA domain"/>
    <property type="match status" value="1"/>
</dbReference>
<reference evidence="8" key="2">
    <citation type="journal article" date="2023" name="IMA Fungus">
        <title>Comparative genomic study of the Penicillium genus elucidates a diverse pangenome and 15 lateral gene transfer events.</title>
        <authorList>
            <person name="Petersen C."/>
            <person name="Sorensen T."/>
            <person name="Nielsen M.R."/>
            <person name="Sondergaard T.E."/>
            <person name="Sorensen J.L."/>
            <person name="Fitzpatrick D.A."/>
            <person name="Frisvad J.C."/>
            <person name="Nielsen K.L."/>
        </authorList>
    </citation>
    <scope>NUCLEOTIDE SEQUENCE</scope>
    <source>
        <strain evidence="8">IBT 30761</strain>
    </source>
</reference>
<comment type="subcellular location">
    <subcellularLocation>
        <location evidence="1">Nucleus</location>
    </subcellularLocation>
</comment>
<dbReference type="OrthoDB" id="552194at2759"/>
<comment type="similarity">
    <text evidence="5">Belongs to the Nibrin family.</text>
</comment>
<evidence type="ECO:0000313" key="8">
    <source>
        <dbReference type="EMBL" id="KAJ5109598.1"/>
    </source>
</evidence>
<feature type="compositionally biased region" description="Polar residues" evidence="6">
    <location>
        <begin position="620"/>
        <end position="662"/>
    </location>
</feature>
<dbReference type="PANTHER" id="PTHR12162:SF0">
    <property type="entry name" value="NIBRIN"/>
    <property type="match status" value="1"/>
</dbReference>
<protein>
    <recommendedName>
        <fullName evidence="7">FHA domain-containing protein</fullName>
    </recommendedName>
</protein>
<keyword evidence="2" id="KW-0227">DNA damage</keyword>
<dbReference type="Pfam" id="PF16508">
    <property type="entry name" value="NIBRIN_BRCT_II"/>
    <property type="match status" value="1"/>
</dbReference>
<evidence type="ECO:0000256" key="2">
    <source>
        <dbReference type="ARBA" id="ARBA00022763"/>
    </source>
</evidence>
<dbReference type="InterPro" id="IPR043014">
    <property type="entry name" value="Nibrin_BRCT2_sf"/>
</dbReference>
<feature type="compositionally biased region" description="Basic residues" evidence="6">
    <location>
        <begin position="568"/>
        <end position="584"/>
    </location>
</feature>
<name>A0A9W9G023_9EURO</name>
<organism evidence="8 9">
    <name type="scientific">Penicillium argentinense</name>
    <dbReference type="NCBI Taxonomy" id="1131581"/>
    <lineage>
        <taxon>Eukaryota</taxon>
        <taxon>Fungi</taxon>
        <taxon>Dikarya</taxon>
        <taxon>Ascomycota</taxon>
        <taxon>Pezizomycotina</taxon>
        <taxon>Eurotiomycetes</taxon>
        <taxon>Eurotiomycetidae</taxon>
        <taxon>Eurotiales</taxon>
        <taxon>Aspergillaceae</taxon>
        <taxon>Penicillium</taxon>
    </lineage>
</organism>
<dbReference type="GO" id="GO:0007095">
    <property type="term" value="P:mitotic G2 DNA damage checkpoint signaling"/>
    <property type="evidence" value="ECO:0007669"/>
    <property type="project" value="InterPro"/>
</dbReference>
<dbReference type="GO" id="GO:0003684">
    <property type="term" value="F:damaged DNA binding"/>
    <property type="evidence" value="ECO:0007669"/>
    <property type="project" value="TreeGrafter"/>
</dbReference>
<dbReference type="Gene3D" id="3.40.50.10980">
    <property type="entry name" value="Nibrin, BRCT2 domain"/>
    <property type="match status" value="1"/>
</dbReference>
<feature type="region of interest" description="Disordered" evidence="6">
    <location>
        <begin position="344"/>
        <end position="529"/>
    </location>
</feature>
<dbReference type="Pfam" id="PF00498">
    <property type="entry name" value="FHA"/>
    <property type="match status" value="1"/>
</dbReference>
<dbReference type="GO" id="GO:0030870">
    <property type="term" value="C:Mre11 complex"/>
    <property type="evidence" value="ECO:0007669"/>
    <property type="project" value="InterPro"/>
</dbReference>
<evidence type="ECO:0000256" key="4">
    <source>
        <dbReference type="ARBA" id="ARBA00023242"/>
    </source>
</evidence>
<dbReference type="Proteomes" id="UP001149074">
    <property type="component" value="Unassembled WGS sequence"/>
</dbReference>
<dbReference type="Gene3D" id="2.60.200.20">
    <property type="match status" value="1"/>
</dbReference>
<feature type="compositionally biased region" description="Basic and acidic residues" evidence="6">
    <location>
        <begin position="390"/>
        <end position="404"/>
    </location>
</feature>
<reference evidence="8" key="1">
    <citation type="submission" date="2022-11" db="EMBL/GenBank/DDBJ databases">
        <authorList>
            <person name="Petersen C."/>
        </authorList>
    </citation>
    <scope>NUCLEOTIDE SEQUENCE</scope>
    <source>
        <strain evidence="8">IBT 30761</strain>
    </source>
</reference>
<dbReference type="InterPro" id="IPR040227">
    <property type="entry name" value="Nibrin-rel"/>
</dbReference>
<feature type="compositionally biased region" description="Basic and acidic residues" evidence="6">
    <location>
        <begin position="475"/>
        <end position="494"/>
    </location>
</feature>
<proteinExistence type="inferred from homology"/>
<dbReference type="CDD" id="cd00060">
    <property type="entry name" value="FHA"/>
    <property type="match status" value="1"/>
</dbReference>
<evidence type="ECO:0000256" key="5">
    <source>
        <dbReference type="ARBA" id="ARBA00044757"/>
    </source>
</evidence>
<evidence type="ECO:0000313" key="9">
    <source>
        <dbReference type="Proteomes" id="UP001149074"/>
    </source>
</evidence>
<dbReference type="PANTHER" id="PTHR12162">
    <property type="entry name" value="NIBRIN-RELATED"/>
    <property type="match status" value="1"/>
</dbReference>
<feature type="compositionally biased region" description="Polar residues" evidence="6">
    <location>
        <begin position="371"/>
        <end position="384"/>
    </location>
</feature>